<dbReference type="InterPro" id="IPR017736">
    <property type="entry name" value="Glyco_hydro_1_beta-glucosidase"/>
</dbReference>
<evidence type="ECO:0000256" key="9">
    <source>
        <dbReference type="RuleBase" id="RU361175"/>
    </source>
</evidence>
<proteinExistence type="inferred from homology"/>
<dbReference type="PANTHER" id="PTHR10353:SF36">
    <property type="entry name" value="LP05116P"/>
    <property type="match status" value="1"/>
</dbReference>
<gene>
    <name evidence="10" type="ORF">V1633_24920</name>
</gene>
<keyword evidence="6" id="KW-0119">Carbohydrate metabolism</keyword>
<keyword evidence="8" id="KW-0624">Polysaccharide degradation</keyword>
<comment type="catalytic activity">
    <reaction evidence="1 9">
        <text>Hydrolysis of terminal, non-reducing beta-D-glucosyl residues with release of beta-D-glucose.</text>
        <dbReference type="EC" id="3.2.1.21"/>
    </reaction>
</comment>
<dbReference type="Pfam" id="PF00232">
    <property type="entry name" value="Glyco_hydro_1"/>
    <property type="match status" value="1"/>
</dbReference>
<evidence type="ECO:0000256" key="4">
    <source>
        <dbReference type="ARBA" id="ARBA00022801"/>
    </source>
</evidence>
<dbReference type="EC" id="3.2.1.21" evidence="3 9"/>
<comment type="caution">
    <text evidence="10">The sequence shown here is derived from an EMBL/GenBank/DDBJ whole genome shotgun (WGS) entry which is preliminary data.</text>
</comment>
<dbReference type="InterPro" id="IPR001360">
    <property type="entry name" value="Glyco_hydro_1"/>
</dbReference>
<organism evidence="10 11">
    <name type="scientific">Plantactinospora sonchi</name>
    <dbReference type="NCBI Taxonomy" id="1544735"/>
    <lineage>
        <taxon>Bacteria</taxon>
        <taxon>Bacillati</taxon>
        <taxon>Actinomycetota</taxon>
        <taxon>Actinomycetes</taxon>
        <taxon>Micromonosporales</taxon>
        <taxon>Micromonosporaceae</taxon>
        <taxon>Plantactinospora</taxon>
    </lineage>
</organism>
<evidence type="ECO:0000313" key="10">
    <source>
        <dbReference type="EMBL" id="MEE6261732.1"/>
    </source>
</evidence>
<evidence type="ECO:0000256" key="7">
    <source>
        <dbReference type="ARBA" id="ARBA00023295"/>
    </source>
</evidence>
<dbReference type="RefSeq" id="WP_331216822.1">
    <property type="nucleotide sequence ID" value="NZ_JAZGQK010000022.1"/>
</dbReference>
<evidence type="ECO:0000256" key="1">
    <source>
        <dbReference type="ARBA" id="ARBA00000448"/>
    </source>
</evidence>
<reference evidence="10 11" key="1">
    <citation type="submission" date="2024-01" db="EMBL/GenBank/DDBJ databases">
        <title>Genome insights into Plantactinospora sonchi sp. nov.</title>
        <authorList>
            <person name="Wang L."/>
        </authorList>
    </citation>
    <scope>NUCLEOTIDE SEQUENCE [LARGE SCALE GENOMIC DNA]</scope>
    <source>
        <strain evidence="10 11">NEAU-QY2</strain>
    </source>
</reference>
<comment type="similarity">
    <text evidence="2 9">Belongs to the glycosyl hydrolase 1 family.</text>
</comment>
<dbReference type="GO" id="GO:0008422">
    <property type="term" value="F:beta-glucosidase activity"/>
    <property type="evidence" value="ECO:0007669"/>
    <property type="project" value="UniProtKB-EC"/>
</dbReference>
<keyword evidence="7 9" id="KW-0326">Glycosidase</keyword>
<evidence type="ECO:0000256" key="3">
    <source>
        <dbReference type="ARBA" id="ARBA00012744"/>
    </source>
</evidence>
<dbReference type="Proteomes" id="UP001332243">
    <property type="component" value="Unassembled WGS sequence"/>
</dbReference>
<dbReference type="PANTHER" id="PTHR10353">
    <property type="entry name" value="GLYCOSYL HYDROLASE"/>
    <property type="match status" value="1"/>
</dbReference>
<dbReference type="NCBIfam" id="TIGR03356">
    <property type="entry name" value="BGL"/>
    <property type="match status" value="1"/>
</dbReference>
<dbReference type="EMBL" id="JAZGQK010000022">
    <property type="protein sequence ID" value="MEE6261732.1"/>
    <property type="molecule type" value="Genomic_DNA"/>
</dbReference>
<keyword evidence="11" id="KW-1185">Reference proteome</keyword>
<dbReference type="PROSITE" id="PS00653">
    <property type="entry name" value="GLYCOSYL_HYDROL_F1_2"/>
    <property type="match status" value="1"/>
</dbReference>
<dbReference type="PRINTS" id="PR00131">
    <property type="entry name" value="GLHYDRLASE1"/>
</dbReference>
<dbReference type="InterPro" id="IPR017853">
    <property type="entry name" value="GH"/>
</dbReference>
<name>A0ABU7RYY0_9ACTN</name>
<dbReference type="InterPro" id="IPR033132">
    <property type="entry name" value="GH_1_N_CS"/>
</dbReference>
<dbReference type="Gene3D" id="3.20.20.80">
    <property type="entry name" value="Glycosidases"/>
    <property type="match status" value="1"/>
</dbReference>
<keyword evidence="4 9" id="KW-0378">Hydrolase</keyword>
<evidence type="ECO:0000256" key="5">
    <source>
        <dbReference type="ARBA" id="ARBA00023001"/>
    </source>
</evidence>
<evidence type="ECO:0000313" key="11">
    <source>
        <dbReference type="Proteomes" id="UP001332243"/>
    </source>
</evidence>
<sequence>MSDLSKLPPHFTWGVATAAYQIEGAAAEDGRKPSIWDTFSRVPGAVDNGDTGDVACDHYHRWPEDVELMRRLGVDAYRFSVAWPRVVPDGTGQVNPAGLAFYDRLVDALLAAEIRPLVTLYHWDLPQALQDRGGWPERATAEAFAEYAGLVASRLGDRVSDWVTVNEPLCVSWIGHLEGKMAPGDRDLTRAIATSHHVLLGHGLATAAIRASSPRPASVGIVLNPSPCEPASDRPEDVAAAVRADGHVNRWWLDPLYGRGYPADMIETYGVEPPVRPGDLECIATPTDFLGLNYYFRQVIVDDPEGPVPFARQIPVPGAVHTAMDWEVHPAGLEELLVSVHEKYAPNRIMVTESGSAWHDELTPEGTVEDKERTAHLEQHLEACAAAAARGVPIDGYFVWSLLDNFEWAYGYDKRFGLVHVDYPTQRRTMKASGLRYAELIREHQRLVGTPESSAPAV</sequence>
<evidence type="ECO:0000256" key="2">
    <source>
        <dbReference type="ARBA" id="ARBA00010838"/>
    </source>
</evidence>
<accession>A0ABU7RYY0</accession>
<evidence type="ECO:0000256" key="8">
    <source>
        <dbReference type="ARBA" id="ARBA00023326"/>
    </source>
</evidence>
<keyword evidence="5" id="KW-0136">Cellulose degradation</keyword>
<evidence type="ECO:0000256" key="6">
    <source>
        <dbReference type="ARBA" id="ARBA00023277"/>
    </source>
</evidence>
<dbReference type="SUPFAM" id="SSF51445">
    <property type="entry name" value="(Trans)glycosidases"/>
    <property type="match status" value="1"/>
</dbReference>
<protein>
    <recommendedName>
        <fullName evidence="3 9">Beta-glucosidase</fullName>
        <ecNumber evidence="3 9">3.2.1.21</ecNumber>
    </recommendedName>
</protein>